<proteinExistence type="predicted"/>
<sequence length="268" mass="30293">MFDTSRPTATFPEPIRQDVDGIPVLAQPPAGELRGIWLHVPAYELSKEEALPVLQRAARLGYLGVSFDPWMMGARTIPEDTDNATRRARIFANFRRNFWPILGQTAIEVPRVLDWAEAEFDIHAPVTMSGHSMGGDIGVVAMGLDKRITKLASVVGTPDWTRPAARDLETQTHFMDLGQADWHARFFHDALDPMTHPERYAHGPRIAFILGGEDEHVPRNGAERFRTDLVERYGLDSITITYLAGKTHMDFMEYDLWWDEAVAQLQAQ</sequence>
<name>A0ABZ1E020_9RHOB</name>
<accession>A0ABZ1E020</accession>
<organism evidence="2 3">
    <name type="scientific">Thioclava litoralis</name>
    <dbReference type="NCBI Taxonomy" id="3076557"/>
    <lineage>
        <taxon>Bacteria</taxon>
        <taxon>Pseudomonadati</taxon>
        <taxon>Pseudomonadota</taxon>
        <taxon>Alphaproteobacteria</taxon>
        <taxon>Rhodobacterales</taxon>
        <taxon>Paracoccaceae</taxon>
        <taxon>Thioclava</taxon>
    </lineage>
</organism>
<keyword evidence="3" id="KW-1185">Reference proteome</keyword>
<feature type="domain" description="Peptidase S9 prolyl oligopeptidase catalytic" evidence="1">
    <location>
        <begin position="126"/>
        <end position="241"/>
    </location>
</feature>
<evidence type="ECO:0000313" key="2">
    <source>
        <dbReference type="EMBL" id="WRY33821.1"/>
    </source>
</evidence>
<dbReference type="InterPro" id="IPR029058">
    <property type="entry name" value="AB_hydrolase_fold"/>
</dbReference>
<evidence type="ECO:0000259" key="1">
    <source>
        <dbReference type="Pfam" id="PF00326"/>
    </source>
</evidence>
<protein>
    <submittedName>
        <fullName evidence="2">Prolyl oligopeptidase family serine peptidase</fullName>
    </submittedName>
</protein>
<evidence type="ECO:0000313" key="3">
    <source>
        <dbReference type="Proteomes" id="UP001623290"/>
    </source>
</evidence>
<gene>
    <name evidence="2" type="ORF">RPE78_00565</name>
</gene>
<dbReference type="InterPro" id="IPR001375">
    <property type="entry name" value="Peptidase_S9_cat"/>
</dbReference>
<dbReference type="Gene3D" id="3.40.50.1820">
    <property type="entry name" value="alpha/beta hydrolase"/>
    <property type="match status" value="1"/>
</dbReference>
<dbReference type="Pfam" id="PF00326">
    <property type="entry name" value="Peptidase_S9"/>
    <property type="match status" value="1"/>
</dbReference>
<dbReference type="Proteomes" id="UP001623290">
    <property type="component" value="Chromosome"/>
</dbReference>
<dbReference type="EMBL" id="CP135443">
    <property type="protein sequence ID" value="WRY33821.1"/>
    <property type="molecule type" value="Genomic_DNA"/>
</dbReference>
<dbReference type="RefSeq" id="WP_406720945.1">
    <property type="nucleotide sequence ID" value="NZ_CP135443.1"/>
</dbReference>
<reference evidence="2 3" key="1">
    <citation type="submission" date="2023-09" db="EMBL/GenBank/DDBJ databases">
        <title>Thioclava shenzhenensis sp. nov., a multidrug resistant bacteria-antagonizing species isolated from coastal seawater.</title>
        <authorList>
            <person name="Long M."/>
        </authorList>
    </citation>
    <scope>NUCLEOTIDE SEQUENCE [LARGE SCALE GENOMIC DNA]</scope>
    <source>
        <strain evidence="2 3">FTW29</strain>
    </source>
</reference>
<dbReference type="SUPFAM" id="SSF53474">
    <property type="entry name" value="alpha/beta-Hydrolases"/>
    <property type="match status" value="1"/>
</dbReference>